<dbReference type="GO" id="GO:0006605">
    <property type="term" value="P:protein targeting"/>
    <property type="evidence" value="ECO:0007669"/>
    <property type="project" value="UniProtKB-UniRule"/>
</dbReference>
<keyword evidence="5 9" id="KW-0653">Protein transport</keyword>
<evidence type="ECO:0000256" key="7">
    <source>
        <dbReference type="ARBA" id="ARBA00023010"/>
    </source>
</evidence>
<comment type="subcellular location">
    <subcellularLocation>
        <location evidence="9">Cell membrane</location>
        <topology evidence="9">Single-pass membrane protein</topology>
    </subcellularLocation>
    <subcellularLocation>
        <location evidence="1">Membrane</location>
    </subcellularLocation>
</comment>
<sequence length="120" mass="13015">MSDESKKTPSRRGATRTASLRPEGKRQVAGVSGGAPSTAKAPARTARKSPDVVKTRRNPFAAIVDYVKGVFREMSKVIWPTGREMVTYTIVVLVFLALMTALVAGVDYVANLALKFIFDV</sequence>
<protein>
    <recommendedName>
        <fullName evidence="9">Protein translocase subunit SecE</fullName>
    </recommendedName>
</protein>
<name>A0A364V6D2_9CORY</name>
<evidence type="ECO:0000256" key="8">
    <source>
        <dbReference type="ARBA" id="ARBA00023136"/>
    </source>
</evidence>
<proteinExistence type="inferred from homology"/>
<comment type="caution">
    <text evidence="11">The sequence shown here is derived from an EMBL/GenBank/DDBJ whole genome shotgun (WGS) entry which is preliminary data.</text>
</comment>
<comment type="function">
    <text evidence="9">Essential subunit of the Sec protein translocation channel SecYEG. Clamps together the 2 halves of SecY. May contact the channel plug during translocation.</text>
</comment>
<keyword evidence="7 9" id="KW-0811">Translocation</keyword>
<dbReference type="AlphaFoldDB" id="A0A364V6D2"/>
<dbReference type="GO" id="GO:0009306">
    <property type="term" value="P:protein secretion"/>
    <property type="evidence" value="ECO:0007669"/>
    <property type="project" value="UniProtKB-UniRule"/>
</dbReference>
<reference evidence="11 12" key="1">
    <citation type="journal article" date="2018" name="Syst. Appl. Microbiol.">
        <title>Corynebacterium heidelbergense sp. nov., isolated from the preen glands of Egyptian geese (Alopochen aegyptiacus).</title>
        <authorList>
            <person name="Braun M.S."/>
            <person name="Wang E."/>
            <person name="Zimmermann S."/>
            <person name="Wink M."/>
        </authorList>
    </citation>
    <scope>NUCLEOTIDE SEQUENCE [LARGE SCALE GENOMIC DNA]</scope>
    <source>
        <strain evidence="11 12">647</strain>
    </source>
</reference>
<keyword evidence="8 9" id="KW-0472">Membrane</keyword>
<dbReference type="Proteomes" id="UP000251577">
    <property type="component" value="Unassembled WGS sequence"/>
</dbReference>
<evidence type="ECO:0000313" key="11">
    <source>
        <dbReference type="EMBL" id="RAV32210.1"/>
    </source>
</evidence>
<evidence type="ECO:0000256" key="9">
    <source>
        <dbReference type="HAMAP-Rule" id="MF_00422"/>
    </source>
</evidence>
<comment type="subunit">
    <text evidence="9">Component of the Sec protein translocase complex. Heterotrimer consisting of SecY, SecE and SecG subunits. The heterotrimers can form oligomers, although 1 heterotrimer is thought to be able to translocate proteins. Interacts with the ribosome. Interacts with SecDF, and other proteins may be involved. Interacts with SecA.</text>
</comment>
<evidence type="ECO:0000256" key="3">
    <source>
        <dbReference type="ARBA" id="ARBA00022475"/>
    </source>
</evidence>
<dbReference type="GO" id="GO:0008320">
    <property type="term" value="F:protein transmembrane transporter activity"/>
    <property type="evidence" value="ECO:0007669"/>
    <property type="project" value="UniProtKB-UniRule"/>
</dbReference>
<feature type="transmembrane region" description="Helical" evidence="9">
    <location>
        <begin position="85"/>
        <end position="106"/>
    </location>
</feature>
<dbReference type="PANTHER" id="PTHR33910">
    <property type="entry name" value="PROTEIN TRANSLOCASE SUBUNIT SECE"/>
    <property type="match status" value="1"/>
</dbReference>
<evidence type="ECO:0000256" key="5">
    <source>
        <dbReference type="ARBA" id="ARBA00022927"/>
    </source>
</evidence>
<evidence type="ECO:0000256" key="6">
    <source>
        <dbReference type="ARBA" id="ARBA00022989"/>
    </source>
</evidence>
<organism evidence="11 12">
    <name type="scientific">Corynebacterium heidelbergense</name>
    <dbReference type="NCBI Taxonomy" id="2055947"/>
    <lineage>
        <taxon>Bacteria</taxon>
        <taxon>Bacillati</taxon>
        <taxon>Actinomycetota</taxon>
        <taxon>Actinomycetes</taxon>
        <taxon>Mycobacteriales</taxon>
        <taxon>Corynebacteriaceae</taxon>
        <taxon>Corynebacterium</taxon>
    </lineage>
</organism>
<evidence type="ECO:0000256" key="1">
    <source>
        <dbReference type="ARBA" id="ARBA00004370"/>
    </source>
</evidence>
<gene>
    <name evidence="9" type="primary">secE</name>
    <name evidence="11" type="ORF">DLJ54_04460</name>
</gene>
<dbReference type="PROSITE" id="PS01067">
    <property type="entry name" value="SECE_SEC61G"/>
    <property type="match status" value="1"/>
</dbReference>
<dbReference type="HAMAP" id="MF_00422">
    <property type="entry name" value="SecE"/>
    <property type="match status" value="1"/>
</dbReference>
<evidence type="ECO:0000313" key="12">
    <source>
        <dbReference type="Proteomes" id="UP000251577"/>
    </source>
</evidence>
<evidence type="ECO:0000256" key="10">
    <source>
        <dbReference type="SAM" id="MobiDB-lite"/>
    </source>
</evidence>
<keyword evidence="4 9" id="KW-0812">Transmembrane</keyword>
<dbReference type="Pfam" id="PF00584">
    <property type="entry name" value="SecE"/>
    <property type="match status" value="1"/>
</dbReference>
<dbReference type="InterPro" id="IPR038379">
    <property type="entry name" value="SecE_sf"/>
</dbReference>
<keyword evidence="2 9" id="KW-0813">Transport</keyword>
<dbReference type="GO" id="GO:0005886">
    <property type="term" value="C:plasma membrane"/>
    <property type="evidence" value="ECO:0007669"/>
    <property type="project" value="UniProtKB-SubCell"/>
</dbReference>
<dbReference type="InterPro" id="IPR005807">
    <property type="entry name" value="SecE_bac"/>
</dbReference>
<accession>A0A364V6D2</accession>
<evidence type="ECO:0000256" key="2">
    <source>
        <dbReference type="ARBA" id="ARBA00022448"/>
    </source>
</evidence>
<keyword evidence="12" id="KW-1185">Reference proteome</keyword>
<feature type="region of interest" description="Disordered" evidence="10">
    <location>
        <begin position="1"/>
        <end position="52"/>
    </location>
</feature>
<evidence type="ECO:0000256" key="4">
    <source>
        <dbReference type="ARBA" id="ARBA00022692"/>
    </source>
</evidence>
<dbReference type="GO" id="GO:0043952">
    <property type="term" value="P:protein transport by the Sec complex"/>
    <property type="evidence" value="ECO:0007669"/>
    <property type="project" value="UniProtKB-UniRule"/>
</dbReference>
<dbReference type="InterPro" id="IPR001901">
    <property type="entry name" value="Translocase_SecE/Sec61-g"/>
</dbReference>
<dbReference type="RefSeq" id="WP_113630611.1">
    <property type="nucleotide sequence ID" value="NZ_QHCV01000033.1"/>
</dbReference>
<dbReference type="Gene3D" id="1.20.5.1030">
    <property type="entry name" value="Preprotein translocase secy subunit"/>
    <property type="match status" value="1"/>
</dbReference>
<comment type="similarity">
    <text evidence="9">Belongs to the SecE/SEC61-gamma family.</text>
</comment>
<dbReference type="PANTHER" id="PTHR33910:SF1">
    <property type="entry name" value="PROTEIN TRANSLOCASE SUBUNIT SECE"/>
    <property type="match status" value="1"/>
</dbReference>
<keyword evidence="3 9" id="KW-1003">Cell membrane</keyword>
<dbReference type="NCBIfam" id="TIGR00964">
    <property type="entry name" value="secE_bact"/>
    <property type="match status" value="1"/>
</dbReference>
<dbReference type="GO" id="GO:0065002">
    <property type="term" value="P:intracellular protein transmembrane transport"/>
    <property type="evidence" value="ECO:0007669"/>
    <property type="project" value="UniProtKB-UniRule"/>
</dbReference>
<keyword evidence="6 9" id="KW-1133">Transmembrane helix</keyword>
<dbReference type="EMBL" id="QHCV01000033">
    <property type="protein sequence ID" value="RAV32210.1"/>
    <property type="molecule type" value="Genomic_DNA"/>
</dbReference>